<dbReference type="Gene3D" id="3.40.309.10">
    <property type="entry name" value="Aldehyde Dehydrogenase, Chain A, domain 2"/>
    <property type="match status" value="1"/>
</dbReference>
<accession>A0A2N7X3W7</accession>
<dbReference type="PANTHER" id="PTHR43353">
    <property type="entry name" value="SUCCINATE-SEMIALDEHYDE DEHYDROGENASE, MITOCHONDRIAL"/>
    <property type="match status" value="1"/>
</dbReference>
<dbReference type="Proteomes" id="UP000235777">
    <property type="component" value="Unassembled WGS sequence"/>
</dbReference>
<dbReference type="GO" id="GO:0016620">
    <property type="term" value="F:oxidoreductase activity, acting on the aldehyde or oxo group of donors, NAD or NADP as acceptor"/>
    <property type="evidence" value="ECO:0007669"/>
    <property type="project" value="InterPro"/>
</dbReference>
<dbReference type="Pfam" id="PF00171">
    <property type="entry name" value="Aldedh"/>
    <property type="match status" value="1"/>
</dbReference>
<dbReference type="SUPFAM" id="SSF53720">
    <property type="entry name" value="ALDH-like"/>
    <property type="match status" value="1"/>
</dbReference>
<dbReference type="Gene3D" id="3.40.605.10">
    <property type="entry name" value="Aldehyde Dehydrogenase, Chain A, domain 1"/>
    <property type="match status" value="1"/>
</dbReference>
<evidence type="ECO:0000256" key="1">
    <source>
        <dbReference type="ARBA" id="ARBA00023002"/>
    </source>
</evidence>
<gene>
    <name evidence="3" type="ORF">C0Z20_15175</name>
</gene>
<reference evidence="3 4" key="1">
    <citation type="submission" date="2018-01" db="EMBL/GenBank/DDBJ databases">
        <title>Whole genome analyses suggest that Burkholderia sensu lato contains two further novel genera in the rhizoxinica-symbiotica group Mycetohabitans gen. nov., and Trinickia gen. nov.: implications for the evolution of diazotrophy and nodulation in the Burkholderiaceae.</title>
        <authorList>
            <person name="Estrada-de los Santos P."/>
            <person name="Palmer M."/>
            <person name="Chavez-Ramirez B."/>
            <person name="Beukes C."/>
            <person name="Steenkamp E.T."/>
            <person name="Hirsch A.M."/>
            <person name="Manyaka P."/>
            <person name="Maluk M."/>
            <person name="Lafos M."/>
            <person name="Crook M."/>
            <person name="Gross E."/>
            <person name="Simon M.F."/>
            <person name="Bueno dos Reis Junior F."/>
            <person name="Poole P.S."/>
            <person name="Venter S.N."/>
            <person name="James E.K."/>
        </authorList>
    </citation>
    <scope>NUCLEOTIDE SEQUENCE [LARGE SCALE GENOMIC DNA]</scope>
    <source>
        <strain evidence="3 4">JPY 581</strain>
    </source>
</reference>
<keyword evidence="1" id="KW-0560">Oxidoreductase</keyword>
<name>A0A2N7X3W7_9BURK</name>
<dbReference type="InterPro" id="IPR016161">
    <property type="entry name" value="Ald_DH/histidinol_DH"/>
</dbReference>
<dbReference type="InterPro" id="IPR016163">
    <property type="entry name" value="Ald_DH_C"/>
</dbReference>
<keyword evidence="4" id="KW-1185">Reference proteome</keyword>
<feature type="domain" description="Aldehyde dehydrogenase" evidence="2">
    <location>
        <begin position="20"/>
        <end position="470"/>
    </location>
</feature>
<dbReference type="InterPro" id="IPR044151">
    <property type="entry name" value="ALDH_KGSADH"/>
</dbReference>
<dbReference type="AlphaFoldDB" id="A0A2N7X3W7"/>
<dbReference type="InterPro" id="IPR016162">
    <property type="entry name" value="Ald_DH_N"/>
</dbReference>
<evidence type="ECO:0000259" key="2">
    <source>
        <dbReference type="Pfam" id="PF00171"/>
    </source>
</evidence>
<organism evidence="3 4">
    <name type="scientific">Trinickia symbiotica</name>
    <dbReference type="NCBI Taxonomy" id="863227"/>
    <lineage>
        <taxon>Bacteria</taxon>
        <taxon>Pseudomonadati</taxon>
        <taxon>Pseudomonadota</taxon>
        <taxon>Betaproteobacteria</taxon>
        <taxon>Burkholderiales</taxon>
        <taxon>Burkholderiaceae</taxon>
        <taxon>Trinickia</taxon>
    </lineage>
</organism>
<evidence type="ECO:0000313" key="3">
    <source>
        <dbReference type="EMBL" id="PMS36175.1"/>
    </source>
</evidence>
<protein>
    <submittedName>
        <fullName evidence="3">Aldehyde dehydrogenase (NADP(+))</fullName>
    </submittedName>
</protein>
<dbReference type="PANTHER" id="PTHR43353:SF3">
    <property type="entry name" value="ALDEHYDE DEHYDROGENASE-RELATED"/>
    <property type="match status" value="1"/>
</dbReference>
<dbReference type="InterPro" id="IPR050740">
    <property type="entry name" value="Aldehyde_DH_Superfamily"/>
</dbReference>
<dbReference type="CDD" id="cd07129">
    <property type="entry name" value="ALDH_KGSADH"/>
    <property type="match status" value="1"/>
</dbReference>
<dbReference type="STRING" id="863227.GCA_000373005_04559"/>
<comment type="caution">
    <text evidence="3">The sequence shown here is derived from an EMBL/GenBank/DDBJ whole genome shotgun (WGS) entry which is preliminary data.</text>
</comment>
<dbReference type="OrthoDB" id="9770537at2"/>
<sequence>MTVGGDLLIGASRVAGAAGVFRAVDPATGHTLEPAFTLADAADVAHACALADAAFDTYRETAPAERAAFLETIASEIEALGDALIERAMSETGLPRPRLEGERARTCNQLRLFARLVRSGDALDARIDPALPERKPLPRADLRLRRIAVGPVAVFGASNFPLAFSVAGGDTASALAAGCPVVVKGHPAHPGTSALVGGAVQAAVARCGLPEGVFSLLFADNERAGALVSDPRIQAVGFTGSRAGGVALMRIAQSRPQPIPVYGELSAVNPVFLLPAALEARADALGAQFVDSLTLGAGQFCTNPGLLLAVDGPDLDRFVASAATALAQRAAQTMLTPGIAEAYRRGVVRLAGERNVECAARGLESGEPNRGQAGLYTTDADSFLAQPALHEEIFGSTALVVRCRDAAQLTAVARALEGQLTATLQLDADDARDTTLARALLPTLERKAGRILVNGWPTGVEVTHAMVHGGPWPATTDGRSTSVGTAAIERFLRPVCYQDMPDSLLPQALQDANPWRVRRLVDGNMVLGGDA</sequence>
<dbReference type="RefSeq" id="WP_018443166.1">
    <property type="nucleotide sequence ID" value="NZ_KB890198.1"/>
</dbReference>
<dbReference type="EMBL" id="PNYC01000008">
    <property type="protein sequence ID" value="PMS36175.1"/>
    <property type="molecule type" value="Genomic_DNA"/>
</dbReference>
<evidence type="ECO:0000313" key="4">
    <source>
        <dbReference type="Proteomes" id="UP000235777"/>
    </source>
</evidence>
<dbReference type="InterPro" id="IPR015590">
    <property type="entry name" value="Aldehyde_DH_dom"/>
</dbReference>
<proteinExistence type="predicted"/>